<evidence type="ECO:0000313" key="9">
    <source>
        <dbReference type="Proteomes" id="UP001305606"/>
    </source>
</evidence>
<dbReference type="SUPFAM" id="SSF53067">
    <property type="entry name" value="Actin-like ATPase domain"/>
    <property type="match status" value="2"/>
</dbReference>
<feature type="domain" description="Carbohydrate kinase FGGY C-terminal" evidence="7">
    <location>
        <begin position="262"/>
        <end position="439"/>
    </location>
</feature>
<dbReference type="InterPro" id="IPR018485">
    <property type="entry name" value="FGGY_C"/>
</dbReference>
<evidence type="ECO:0000256" key="1">
    <source>
        <dbReference type="ARBA" id="ARBA00009156"/>
    </source>
</evidence>
<evidence type="ECO:0000259" key="6">
    <source>
        <dbReference type="Pfam" id="PF00370"/>
    </source>
</evidence>
<dbReference type="InterPro" id="IPR050406">
    <property type="entry name" value="FGGY_Carb_Kinase"/>
</dbReference>
<evidence type="ECO:0000259" key="7">
    <source>
        <dbReference type="Pfam" id="PF02782"/>
    </source>
</evidence>
<dbReference type="PANTHER" id="PTHR43095">
    <property type="entry name" value="SUGAR KINASE"/>
    <property type="match status" value="1"/>
</dbReference>
<evidence type="ECO:0000256" key="4">
    <source>
        <dbReference type="ARBA" id="ARBA00022777"/>
    </source>
</evidence>
<evidence type="ECO:0000313" key="8">
    <source>
        <dbReference type="EMBL" id="WNE94595.1"/>
    </source>
</evidence>
<proteinExistence type="inferred from homology"/>
<evidence type="ECO:0000256" key="5">
    <source>
        <dbReference type="RuleBase" id="RU003733"/>
    </source>
</evidence>
<dbReference type="Proteomes" id="UP001305606">
    <property type="component" value="Chromosome"/>
</dbReference>
<dbReference type="EMBL" id="CP117522">
    <property type="protein sequence ID" value="WNE94595.1"/>
    <property type="molecule type" value="Genomic_DNA"/>
</dbReference>
<dbReference type="InterPro" id="IPR018484">
    <property type="entry name" value="FGGY_N"/>
</dbReference>
<dbReference type="CDD" id="cd07804">
    <property type="entry name" value="ASKHA_NBD_FGGY_RrXK-like"/>
    <property type="match status" value="1"/>
</dbReference>
<dbReference type="PIRSF" id="PIRSF000538">
    <property type="entry name" value="GlpK"/>
    <property type="match status" value="1"/>
</dbReference>
<evidence type="ECO:0000256" key="3">
    <source>
        <dbReference type="ARBA" id="ARBA00022679"/>
    </source>
</evidence>
<keyword evidence="3 5" id="KW-0808">Transferase</keyword>
<gene>
    <name evidence="8" type="ORF">PS467_04215</name>
</gene>
<organism evidence="8 9">
    <name type="scientific">Streptomyces luomodiensis</name>
    <dbReference type="NCBI Taxonomy" id="3026192"/>
    <lineage>
        <taxon>Bacteria</taxon>
        <taxon>Bacillati</taxon>
        <taxon>Actinomycetota</taxon>
        <taxon>Actinomycetes</taxon>
        <taxon>Kitasatosporales</taxon>
        <taxon>Streptomycetaceae</taxon>
        <taxon>Streptomyces</taxon>
    </lineage>
</organism>
<name>A0ABY9UPW6_9ACTN</name>
<dbReference type="InterPro" id="IPR018483">
    <property type="entry name" value="Carb_kinase_FGGY_CS"/>
</dbReference>
<keyword evidence="9" id="KW-1185">Reference proteome</keyword>
<protein>
    <submittedName>
        <fullName evidence="8">FGGY-family carbohydrate kinase</fullName>
    </submittedName>
</protein>
<dbReference type="Gene3D" id="3.30.420.40">
    <property type="match status" value="2"/>
</dbReference>
<keyword evidence="2" id="KW-0119">Carbohydrate metabolism</keyword>
<dbReference type="PANTHER" id="PTHR43095:SF5">
    <property type="entry name" value="XYLULOSE KINASE"/>
    <property type="match status" value="1"/>
</dbReference>
<sequence>MSDPLFLGVDIGTGSSKGVVVRADGRVLARATRPHRTATPRPGWFEHDAETVWWADFTAVVRELLAAEGVAARAVAGVGVSGIGPCLLPADAAGRPLRPAILYGVDTRATAEIAELTAELGAAEILARGGSPLTSQAVGPKLRWLARREPEVWRRTRRFFMASSLLVHRLTGEYRLDHHSASQCDPLYDLDARRWNEDWAQRVAPGLGLPELAWPGEVVGTVHAAAAEATGLPEGTPVTAGTIDAWAEAASVGALDPGDTMVMYGSTMFLTAMGDRPMRHPALWGTTGVRPGSYCLAAGMATSGSLTEWLRDLTGSDFATLLAEAERIPPGARGLLMLPYFAGERTPVFDPRARGTVIGLTLHHGRAELYRAALEATAFGVRHNLEAFADAGARIDRLVAVGGGARSLWTATVSAATGRPQCVPAETVGASFGDAALVAGALGADTEDWNPVVATVAPDEEWRAVYDTRYPLYRELYEATRHIGHALADSAP</sequence>
<keyword evidence="2" id="KW-0859">Xylose metabolism</keyword>
<evidence type="ECO:0000256" key="2">
    <source>
        <dbReference type="ARBA" id="ARBA00022629"/>
    </source>
</evidence>
<dbReference type="Pfam" id="PF02782">
    <property type="entry name" value="FGGY_C"/>
    <property type="match status" value="1"/>
</dbReference>
<accession>A0ABY9UPW6</accession>
<dbReference type="PROSITE" id="PS00445">
    <property type="entry name" value="FGGY_KINASES_2"/>
    <property type="match status" value="1"/>
</dbReference>
<dbReference type="InterPro" id="IPR000577">
    <property type="entry name" value="Carb_kinase_FGGY"/>
</dbReference>
<dbReference type="Pfam" id="PF00370">
    <property type="entry name" value="FGGY_N"/>
    <property type="match status" value="1"/>
</dbReference>
<reference evidence="8 9" key="1">
    <citation type="submission" date="2023-02" db="EMBL/GenBank/DDBJ databases">
        <title>Streptomyces sp. SCA4-21 with antifungal activity against Fusarium oxysporum f. sp. cubense, Streptomyces sp. SCA2-17 with antifungal activity against Fusarium oxysporum f. sp. cubense.</title>
        <authorList>
            <person name="Qi D."/>
        </authorList>
    </citation>
    <scope>NUCLEOTIDE SEQUENCE [LARGE SCALE GENOMIC DNA]</scope>
    <source>
        <strain evidence="8 9">SCA4-21</strain>
    </source>
</reference>
<comment type="similarity">
    <text evidence="1 5">Belongs to the FGGY kinase family.</text>
</comment>
<dbReference type="RefSeq" id="WP_311034048.1">
    <property type="nucleotide sequence ID" value="NZ_CP117522.1"/>
</dbReference>
<keyword evidence="4 5" id="KW-0418">Kinase</keyword>
<dbReference type="GO" id="GO:0016301">
    <property type="term" value="F:kinase activity"/>
    <property type="evidence" value="ECO:0007669"/>
    <property type="project" value="UniProtKB-KW"/>
</dbReference>
<feature type="domain" description="Carbohydrate kinase FGGY N-terminal" evidence="6">
    <location>
        <begin position="6"/>
        <end position="246"/>
    </location>
</feature>
<dbReference type="InterPro" id="IPR043129">
    <property type="entry name" value="ATPase_NBD"/>
</dbReference>